<dbReference type="PANTHER" id="PTHR13018:SF143">
    <property type="entry name" value="CSC1_OSCA1-LIKE 7TM REGION DOMAIN-CONTAINING PROTEIN"/>
    <property type="match status" value="1"/>
</dbReference>
<feature type="transmembrane region" description="Helical" evidence="8">
    <location>
        <begin position="126"/>
        <end position="145"/>
    </location>
</feature>
<evidence type="ECO:0000313" key="15">
    <source>
        <dbReference type="Proteomes" id="UP000245884"/>
    </source>
</evidence>
<feature type="transmembrane region" description="Helical" evidence="8">
    <location>
        <begin position="607"/>
        <end position="630"/>
    </location>
</feature>
<feature type="transmembrane region" description="Helical" evidence="8">
    <location>
        <begin position="511"/>
        <end position="537"/>
    </location>
</feature>
<feature type="region of interest" description="Disordered" evidence="7">
    <location>
        <begin position="750"/>
        <end position="847"/>
    </location>
</feature>
<dbReference type="Pfam" id="PF13967">
    <property type="entry name" value="RSN1_TM"/>
    <property type="match status" value="1"/>
</dbReference>
<comment type="similarity">
    <text evidence="2">Belongs to the CSC1 (TC 1.A.17) family.</text>
</comment>
<keyword evidence="15" id="KW-1185">Reference proteome</keyword>
<feature type="transmembrane region" description="Helical" evidence="8">
    <location>
        <begin position="713"/>
        <end position="730"/>
    </location>
</feature>
<keyword evidence="3" id="KW-0813">Transport</keyword>
<feature type="signal peptide" evidence="9">
    <location>
        <begin position="1"/>
        <end position="26"/>
    </location>
</feature>
<keyword evidence="9" id="KW-0732">Signal</keyword>
<dbReference type="InterPro" id="IPR003864">
    <property type="entry name" value="CSC1/OSCA1-like_7TM"/>
</dbReference>
<feature type="domain" description="10TM putative phosphate transporter extracellular tail" evidence="11">
    <location>
        <begin position="836"/>
        <end position="892"/>
    </location>
</feature>
<dbReference type="RefSeq" id="XP_025364884.1">
    <property type="nucleotide sequence ID" value="XM_025507264.1"/>
</dbReference>
<evidence type="ECO:0000259" key="12">
    <source>
        <dbReference type="Pfam" id="PF13967"/>
    </source>
</evidence>
<accession>A0A316UYH9</accession>
<dbReference type="OrthoDB" id="1076608at2759"/>
<feature type="compositionally biased region" description="Polar residues" evidence="7">
    <location>
        <begin position="778"/>
        <end position="787"/>
    </location>
</feature>
<dbReference type="STRING" id="1569628.A0A316UYH9"/>
<feature type="chain" id="PRO_5016462246" evidence="9">
    <location>
        <begin position="27"/>
        <end position="903"/>
    </location>
</feature>
<dbReference type="GO" id="GO:0005886">
    <property type="term" value="C:plasma membrane"/>
    <property type="evidence" value="ECO:0007669"/>
    <property type="project" value="TreeGrafter"/>
</dbReference>
<feature type="domain" description="CSC1/OSCA1-like N-terminal transmembrane" evidence="12">
    <location>
        <begin position="43"/>
        <end position="191"/>
    </location>
</feature>
<feature type="transmembrane region" description="Helical" evidence="8">
    <location>
        <begin position="636"/>
        <end position="657"/>
    </location>
</feature>
<dbReference type="InterPro" id="IPR045122">
    <property type="entry name" value="Csc1-like"/>
</dbReference>
<feature type="transmembrane region" description="Helical" evidence="8">
    <location>
        <begin position="42"/>
        <end position="64"/>
    </location>
</feature>
<comment type="subcellular location">
    <subcellularLocation>
        <location evidence="1">Membrane</location>
        <topology evidence="1">Multi-pass membrane protein</topology>
    </subcellularLocation>
</comment>
<evidence type="ECO:0000256" key="2">
    <source>
        <dbReference type="ARBA" id="ARBA00007779"/>
    </source>
</evidence>
<sequence length="903" mass="98963">MMALGRQSSRATALVALVGAATMASAQSTGSSNPTSGGSTSTVLLALAINAAIAAGMVTAFIILRPRFPKIYRPKSFLGPKEERVEPLPDSLFGWIMPFYKRPSKAIIESNGLDAYMFVNYIEMMIWILGPIFIFTWILLLPVYAASTSGDKTGFQLLTFGQVGNGPTEQKRYVAPLLAQWVITFWICWIVRKYVLNFIKLRQDFIVSPRHASTAQARTLLITGIPNDFLGEQKLKELYSHMPGGVERVWLNRDLKELPDIFDERTKALNKLEATESKIIKTAYKKVKKNKVAEGGMEADDAVDRYLTKKERPTMKVGAKLGCLGGQKVDAVEHLRSDIERLNKELASRRGDETDYTPANAAFLLFRTQVGCHMAKNMTVHHEPYKMARRYIEAHPDAVIWPNLSMNPYAQKIRTAAFWALTFVFIGVWLPLIAFTAIVSNLNGLCTEVPFLSWVCLIPKPALGIIQGFLPTILLAVLNILLPIILRLFARLSGLPTRTEVELSLQQRMTWFNLIDNFLLFTIISGVSGGISRIVPILSNPSGLPSLISQYIPLANIFYISFIILQALSGAGGGLLQVAGLVIYYIKAFLLGSTPRKVWHIHHDVGAPAWGTLFPAITLITTVTFGYAVLAPLINGFAFVAFILFFILYKYTATYVWDMKPANETSGLFFMQAINASMAGLYVSQLILTVLFFTAQQRNADGTSSQSSIPEGVFMIILMVLTVAFHIVLFDSVGDLPTALPLTLLPAASSSSYSDHATGSHGAYGNDGYSPNEKQHALRQSESTAYGGSNPAAPAVPATGVNVTHGARPPVNGNGQYGNGGAPTKTMGSEGGDDGASEDTFLHPALRDPQRTVWLPRDRFGLSAHAVNRAREHGIDATDEGTGFNEKNRIETDVYVPPGEKML</sequence>
<dbReference type="GO" id="GO:0005227">
    <property type="term" value="F:calcium-activated cation channel activity"/>
    <property type="evidence" value="ECO:0007669"/>
    <property type="project" value="InterPro"/>
</dbReference>
<evidence type="ECO:0000256" key="5">
    <source>
        <dbReference type="ARBA" id="ARBA00022989"/>
    </source>
</evidence>
<protein>
    <submittedName>
        <fullName evidence="14">DUF221-domain-containing protein</fullName>
    </submittedName>
</protein>
<gene>
    <name evidence="14" type="ORF">BDZ90DRAFT_235531</name>
</gene>
<evidence type="ECO:0000256" key="3">
    <source>
        <dbReference type="ARBA" id="ARBA00022448"/>
    </source>
</evidence>
<evidence type="ECO:0000256" key="9">
    <source>
        <dbReference type="SAM" id="SignalP"/>
    </source>
</evidence>
<dbReference type="AlphaFoldDB" id="A0A316UYH9"/>
<dbReference type="InterPro" id="IPR032880">
    <property type="entry name" value="CSC1/OSCA1-like_N"/>
</dbReference>
<dbReference type="PANTHER" id="PTHR13018">
    <property type="entry name" value="PROBABLE MEMBRANE PROTEIN DUF221-RELATED"/>
    <property type="match status" value="1"/>
</dbReference>
<feature type="transmembrane region" description="Helical" evidence="8">
    <location>
        <begin position="462"/>
        <end position="490"/>
    </location>
</feature>
<organism evidence="14 15">
    <name type="scientific">Jaminaea rosea</name>
    <dbReference type="NCBI Taxonomy" id="1569628"/>
    <lineage>
        <taxon>Eukaryota</taxon>
        <taxon>Fungi</taxon>
        <taxon>Dikarya</taxon>
        <taxon>Basidiomycota</taxon>
        <taxon>Ustilaginomycotina</taxon>
        <taxon>Exobasidiomycetes</taxon>
        <taxon>Microstromatales</taxon>
        <taxon>Microstromatales incertae sedis</taxon>
        <taxon>Jaminaea</taxon>
    </lineage>
</organism>
<dbReference type="Pfam" id="PF02714">
    <property type="entry name" value="RSN1_7TM"/>
    <property type="match status" value="1"/>
</dbReference>
<dbReference type="InterPro" id="IPR022257">
    <property type="entry name" value="PHM7_ext"/>
</dbReference>
<name>A0A316UYH9_9BASI</name>
<feature type="transmembrane region" description="Helical" evidence="8">
    <location>
        <begin position="669"/>
        <end position="693"/>
    </location>
</feature>
<feature type="transmembrane region" description="Helical" evidence="8">
    <location>
        <begin position="416"/>
        <end position="442"/>
    </location>
</feature>
<feature type="domain" description="CSC1/OSCA1-like cytosolic" evidence="13">
    <location>
        <begin position="217"/>
        <end position="403"/>
    </location>
</feature>
<evidence type="ECO:0000256" key="4">
    <source>
        <dbReference type="ARBA" id="ARBA00022692"/>
    </source>
</evidence>
<evidence type="ECO:0000259" key="10">
    <source>
        <dbReference type="Pfam" id="PF02714"/>
    </source>
</evidence>
<evidence type="ECO:0000256" key="7">
    <source>
        <dbReference type="SAM" id="MobiDB-lite"/>
    </source>
</evidence>
<proteinExistence type="inferred from homology"/>
<feature type="domain" description="CSC1/OSCA1-like 7TM region" evidence="10">
    <location>
        <begin position="415"/>
        <end position="692"/>
    </location>
</feature>
<evidence type="ECO:0000259" key="13">
    <source>
        <dbReference type="Pfam" id="PF14703"/>
    </source>
</evidence>
<evidence type="ECO:0000256" key="8">
    <source>
        <dbReference type="SAM" id="Phobius"/>
    </source>
</evidence>
<dbReference type="GeneID" id="37029087"/>
<evidence type="ECO:0000256" key="1">
    <source>
        <dbReference type="ARBA" id="ARBA00004141"/>
    </source>
</evidence>
<reference evidence="14 15" key="1">
    <citation type="journal article" date="2018" name="Mol. Biol. Evol.">
        <title>Broad Genomic Sampling Reveals a Smut Pathogenic Ancestry of the Fungal Clade Ustilaginomycotina.</title>
        <authorList>
            <person name="Kijpornyongpan T."/>
            <person name="Mondo S.J."/>
            <person name="Barry K."/>
            <person name="Sandor L."/>
            <person name="Lee J."/>
            <person name="Lipzen A."/>
            <person name="Pangilinan J."/>
            <person name="LaButti K."/>
            <person name="Hainaut M."/>
            <person name="Henrissat B."/>
            <person name="Grigoriev I.V."/>
            <person name="Spatafora J.W."/>
            <person name="Aime M.C."/>
        </authorList>
    </citation>
    <scope>NUCLEOTIDE SEQUENCE [LARGE SCALE GENOMIC DNA]</scope>
    <source>
        <strain evidence="14 15">MCA 5214</strain>
    </source>
</reference>
<evidence type="ECO:0000259" key="11">
    <source>
        <dbReference type="Pfam" id="PF12621"/>
    </source>
</evidence>
<feature type="transmembrane region" description="Helical" evidence="8">
    <location>
        <begin position="173"/>
        <end position="192"/>
    </location>
</feature>
<dbReference type="EMBL" id="KZ819662">
    <property type="protein sequence ID" value="PWN30272.1"/>
    <property type="molecule type" value="Genomic_DNA"/>
</dbReference>
<dbReference type="InterPro" id="IPR027815">
    <property type="entry name" value="CSC1/OSCA1-like_cyt"/>
</dbReference>
<evidence type="ECO:0000256" key="6">
    <source>
        <dbReference type="ARBA" id="ARBA00023136"/>
    </source>
</evidence>
<dbReference type="Pfam" id="PF14703">
    <property type="entry name" value="PHM7_cyt"/>
    <property type="match status" value="1"/>
</dbReference>
<dbReference type="Proteomes" id="UP000245884">
    <property type="component" value="Unassembled WGS sequence"/>
</dbReference>
<keyword evidence="5 8" id="KW-1133">Transmembrane helix</keyword>
<keyword evidence="6 8" id="KW-0472">Membrane</keyword>
<keyword evidence="4 8" id="KW-0812">Transmembrane</keyword>
<dbReference type="Pfam" id="PF12621">
    <property type="entry name" value="PHM7_ext"/>
    <property type="match status" value="1"/>
</dbReference>
<evidence type="ECO:0000313" key="14">
    <source>
        <dbReference type="EMBL" id="PWN30272.1"/>
    </source>
</evidence>
<feature type="transmembrane region" description="Helical" evidence="8">
    <location>
        <begin position="557"/>
        <end position="586"/>
    </location>
</feature>